<feature type="domain" description="C-type lectin" evidence="1">
    <location>
        <begin position="56"/>
        <end position="170"/>
    </location>
</feature>
<dbReference type="PROSITE" id="PS50041">
    <property type="entry name" value="C_TYPE_LECTIN_2"/>
    <property type="match status" value="1"/>
</dbReference>
<protein>
    <recommendedName>
        <fullName evidence="1">C-type lectin domain-containing protein</fullName>
    </recommendedName>
</protein>
<evidence type="ECO:0000259" key="1">
    <source>
        <dbReference type="PROSITE" id="PS50041"/>
    </source>
</evidence>
<dbReference type="InterPro" id="IPR016186">
    <property type="entry name" value="C-type_lectin-like/link_sf"/>
</dbReference>
<dbReference type="SUPFAM" id="SSF56436">
    <property type="entry name" value="C-type lectin-like"/>
    <property type="match status" value="1"/>
</dbReference>
<name>A0A8C1MA33_CYPCA</name>
<dbReference type="Proteomes" id="UP000694427">
    <property type="component" value="Unplaced"/>
</dbReference>
<keyword evidence="3" id="KW-1185">Reference proteome</keyword>
<proteinExistence type="predicted"/>
<accession>A0A8C1MA33</accession>
<dbReference type="PANTHER" id="PTHR45784:SF3">
    <property type="entry name" value="C-TYPE LECTIN DOMAIN FAMILY 4 MEMBER K-LIKE-RELATED"/>
    <property type="match status" value="1"/>
</dbReference>
<dbReference type="SMART" id="SM00034">
    <property type="entry name" value="CLECT"/>
    <property type="match status" value="1"/>
</dbReference>
<evidence type="ECO:0000313" key="3">
    <source>
        <dbReference type="Proteomes" id="UP000694427"/>
    </source>
</evidence>
<dbReference type="Gene3D" id="3.10.100.10">
    <property type="entry name" value="Mannose-Binding Protein A, subunit A"/>
    <property type="match status" value="1"/>
</dbReference>
<reference evidence="2" key="2">
    <citation type="submission" date="2025-09" db="UniProtKB">
        <authorList>
            <consortium name="Ensembl"/>
        </authorList>
    </citation>
    <scope>IDENTIFICATION</scope>
</reference>
<dbReference type="InterPro" id="IPR016187">
    <property type="entry name" value="CTDL_fold"/>
</dbReference>
<evidence type="ECO:0000313" key="2">
    <source>
        <dbReference type="Ensembl" id="ENSCCRP00010073306.1"/>
    </source>
</evidence>
<sequence length="196" mass="23527">YTLQKISNLLCILSYFPFVPILYEQTYTLLYLILYGTSNFQVCSSVLNRNLLLTGKNSFQYKFKYPKTWPEAQSYCRENHTDLATVQSDEDRAKLKEEAEAVNFQSFAWIGFYNGVLTWRWSYKNTVISYTKWQSSEPDTYRTQEACVFIDKNQWWSDINCLEEKYFFCQTGKKLYNTYNLDAWEFSVRFYSHRSF</sequence>
<dbReference type="PANTHER" id="PTHR45784">
    <property type="entry name" value="C-TYPE LECTIN DOMAIN FAMILY 20 MEMBER A-RELATED"/>
    <property type="match status" value="1"/>
</dbReference>
<dbReference type="Ensembl" id="ENSCCRT00010081132.1">
    <property type="protein sequence ID" value="ENSCCRP00010073306.1"/>
    <property type="gene ID" value="ENSCCRG00010031891.1"/>
</dbReference>
<dbReference type="AlphaFoldDB" id="A0A8C1MA33"/>
<dbReference type="Pfam" id="PF00059">
    <property type="entry name" value="Lectin_C"/>
    <property type="match status" value="1"/>
</dbReference>
<organism evidence="2 3">
    <name type="scientific">Cyprinus carpio</name>
    <name type="common">Common carp</name>
    <dbReference type="NCBI Taxonomy" id="7962"/>
    <lineage>
        <taxon>Eukaryota</taxon>
        <taxon>Metazoa</taxon>
        <taxon>Chordata</taxon>
        <taxon>Craniata</taxon>
        <taxon>Vertebrata</taxon>
        <taxon>Euteleostomi</taxon>
        <taxon>Actinopterygii</taxon>
        <taxon>Neopterygii</taxon>
        <taxon>Teleostei</taxon>
        <taxon>Ostariophysi</taxon>
        <taxon>Cypriniformes</taxon>
        <taxon>Cyprinidae</taxon>
        <taxon>Cyprininae</taxon>
        <taxon>Cyprinus</taxon>
    </lineage>
</organism>
<dbReference type="InterPro" id="IPR001304">
    <property type="entry name" value="C-type_lectin-like"/>
</dbReference>
<reference evidence="2" key="1">
    <citation type="submission" date="2025-08" db="UniProtKB">
        <authorList>
            <consortium name="Ensembl"/>
        </authorList>
    </citation>
    <scope>IDENTIFICATION</scope>
</reference>